<keyword evidence="11" id="KW-1185">Reference proteome</keyword>
<evidence type="ECO:0000256" key="6">
    <source>
        <dbReference type="ARBA" id="ARBA00023136"/>
    </source>
</evidence>
<name>A0ABV2T935_9BACT</name>
<accession>A0ABV2T935</accession>
<evidence type="ECO:0000256" key="7">
    <source>
        <dbReference type="ARBA" id="ARBA00023237"/>
    </source>
</evidence>
<dbReference type="PANTHER" id="PTHR30069">
    <property type="entry name" value="TONB-DEPENDENT OUTER MEMBRANE RECEPTOR"/>
    <property type="match status" value="1"/>
</dbReference>
<comment type="caution">
    <text evidence="10">The sequence shown here is derived from an EMBL/GenBank/DDBJ whole genome shotgun (WGS) entry which is preliminary data.</text>
</comment>
<reference evidence="10 11" key="1">
    <citation type="submission" date="2024-06" db="EMBL/GenBank/DDBJ databases">
        <title>Chitinophaga defluvii sp. nov., isolated from municipal sewage.</title>
        <authorList>
            <person name="Zhang L."/>
        </authorList>
    </citation>
    <scope>NUCLEOTIDE SEQUENCE [LARGE SCALE GENOMIC DNA]</scope>
    <source>
        <strain evidence="10 11">H8</strain>
    </source>
</reference>
<sequence>MPAKLLSLLFLLLCFFATAQTTSRLQQRVSVVVTHGSLEELLTNIQQRYNISFSYVRQLIPLQHKVTVRANGQPLSTVLQQALQGTGITFHEAGTQIILSPPLTAAKNDSTYTQTVQGTVMDKALLLPIAGATVMITSLPGKGTVTDENGRFQIMHIPVGRHEIQVRSIGYQTAQIPNVLVISGKQTLLPITLEESALLTREVQVKAPRLIDKDKTINPLANVSTRIVLVEEANRFAGTRADPSRMAANYAGVANLDDRNNDIIVRGNNPFGILWRVEGIDIPNPNHYTYINTSGGAFGVLNNNLLANSDFMSGAFPAEYGNKIAAVYDVRLREGNPEKHEFNAQAGLNGLELNAEGPVSQKQESSYLIGYRLLNYGMLQHIGVDLNIDGAPKFQDLTFKLHFRDQGYGALTLFGLGGKSRISFQEKVTDTRGLSRKVVNNYSQFTSDMGVLGMHYEHSFSAHTTGRLAAALSGSYIMSKRDLEYIDHSRLKDFEGMFREQDTYLSYTLTHKWNSRHLLKAGISYMPRHYRYFLTKLVSDTSNAYMLNIDDQVTMKLLQGYVHWQYQLTPALTFNTGLHYQHLFYNHSQALEPRFSAEWRINEQHRLKAGYGLHHQMQPVYMYINRNYNRISQTYTPANSQLGFTGSHHTILEYDYSCNKYLRFKTAAYYQHLFKVPVTVSPSFYSAINEGLEHNDYVPDTLVNKGLGRNYGIEFTIEKFLHRHYYFLLTTSLYNSQYRTLLPKWYNSTYNGNYIINFCGGVEIPVGKQSKNALSLDGRIIQAGNKRQLPIDLAASRKARVIVVAADGFYANRYQDYSRIDFKISYRINRQKATHQFFVAADNLLGKRNVLGNWFSPHTGDITTDHQMGLFPYAGYKVAF</sequence>
<dbReference type="Gene3D" id="2.60.40.1120">
    <property type="entry name" value="Carboxypeptidase-like, regulatory domain"/>
    <property type="match status" value="1"/>
</dbReference>
<evidence type="ECO:0000256" key="1">
    <source>
        <dbReference type="ARBA" id="ARBA00004571"/>
    </source>
</evidence>
<dbReference type="Proteomes" id="UP001549749">
    <property type="component" value="Unassembled WGS sequence"/>
</dbReference>
<evidence type="ECO:0000256" key="5">
    <source>
        <dbReference type="ARBA" id="ARBA00022729"/>
    </source>
</evidence>
<dbReference type="SUPFAM" id="SSF56935">
    <property type="entry name" value="Porins"/>
    <property type="match status" value="1"/>
</dbReference>
<evidence type="ECO:0000313" key="10">
    <source>
        <dbReference type="EMBL" id="MET6998644.1"/>
    </source>
</evidence>
<comment type="subcellular location">
    <subcellularLocation>
        <location evidence="1">Cell outer membrane</location>
        <topology evidence="1">Multi-pass membrane protein</topology>
    </subcellularLocation>
</comment>
<feature type="signal peptide" evidence="8">
    <location>
        <begin position="1"/>
        <end position="19"/>
    </location>
</feature>
<dbReference type="InterPro" id="IPR036942">
    <property type="entry name" value="Beta-barrel_TonB_sf"/>
</dbReference>
<organism evidence="10 11">
    <name type="scientific">Chitinophaga defluvii</name>
    <dbReference type="NCBI Taxonomy" id="3163343"/>
    <lineage>
        <taxon>Bacteria</taxon>
        <taxon>Pseudomonadati</taxon>
        <taxon>Bacteroidota</taxon>
        <taxon>Chitinophagia</taxon>
        <taxon>Chitinophagales</taxon>
        <taxon>Chitinophagaceae</taxon>
        <taxon>Chitinophaga</taxon>
    </lineage>
</organism>
<evidence type="ECO:0000256" key="4">
    <source>
        <dbReference type="ARBA" id="ARBA00022692"/>
    </source>
</evidence>
<dbReference type="Pfam" id="PF13620">
    <property type="entry name" value="CarboxypepD_reg"/>
    <property type="match status" value="1"/>
</dbReference>
<dbReference type="SUPFAM" id="SSF49464">
    <property type="entry name" value="Carboxypeptidase regulatory domain-like"/>
    <property type="match status" value="1"/>
</dbReference>
<dbReference type="RefSeq" id="WP_354661288.1">
    <property type="nucleotide sequence ID" value="NZ_JBEXAC010000002.1"/>
</dbReference>
<keyword evidence="2" id="KW-0813">Transport</keyword>
<dbReference type="InterPro" id="IPR011662">
    <property type="entry name" value="Secretin/TonB_short_N"/>
</dbReference>
<proteinExistence type="predicted"/>
<evidence type="ECO:0000259" key="9">
    <source>
        <dbReference type="SMART" id="SM00965"/>
    </source>
</evidence>
<gene>
    <name evidence="10" type="ORF">ABR189_14765</name>
</gene>
<protein>
    <submittedName>
        <fullName evidence="10">Carboxypeptidase regulatory-like domain-containing protein</fullName>
    </submittedName>
</protein>
<evidence type="ECO:0000256" key="8">
    <source>
        <dbReference type="SAM" id="SignalP"/>
    </source>
</evidence>
<keyword evidence="7" id="KW-0998">Cell outer membrane</keyword>
<keyword evidence="6" id="KW-0472">Membrane</keyword>
<evidence type="ECO:0000313" key="11">
    <source>
        <dbReference type="Proteomes" id="UP001549749"/>
    </source>
</evidence>
<dbReference type="Pfam" id="PF07660">
    <property type="entry name" value="STN"/>
    <property type="match status" value="1"/>
</dbReference>
<feature type="domain" description="Secretin/TonB short N-terminal" evidence="9">
    <location>
        <begin position="51"/>
        <end position="102"/>
    </location>
</feature>
<dbReference type="InterPro" id="IPR039426">
    <property type="entry name" value="TonB-dep_rcpt-like"/>
</dbReference>
<evidence type="ECO:0000256" key="3">
    <source>
        <dbReference type="ARBA" id="ARBA00022452"/>
    </source>
</evidence>
<dbReference type="EMBL" id="JBEXAC010000002">
    <property type="protein sequence ID" value="MET6998644.1"/>
    <property type="molecule type" value="Genomic_DNA"/>
</dbReference>
<dbReference type="PANTHER" id="PTHR30069:SF29">
    <property type="entry name" value="HEMOGLOBIN AND HEMOGLOBIN-HAPTOGLOBIN-BINDING PROTEIN 1-RELATED"/>
    <property type="match status" value="1"/>
</dbReference>
<dbReference type="Gene3D" id="2.40.170.20">
    <property type="entry name" value="TonB-dependent receptor, beta-barrel domain"/>
    <property type="match status" value="1"/>
</dbReference>
<dbReference type="SMART" id="SM00965">
    <property type="entry name" value="STN"/>
    <property type="match status" value="1"/>
</dbReference>
<evidence type="ECO:0000256" key="2">
    <source>
        <dbReference type="ARBA" id="ARBA00022448"/>
    </source>
</evidence>
<feature type="chain" id="PRO_5046161132" evidence="8">
    <location>
        <begin position="20"/>
        <end position="880"/>
    </location>
</feature>
<keyword evidence="5 8" id="KW-0732">Signal</keyword>
<dbReference type="InterPro" id="IPR008969">
    <property type="entry name" value="CarboxyPept-like_regulatory"/>
</dbReference>
<keyword evidence="3" id="KW-1134">Transmembrane beta strand</keyword>
<keyword evidence="4" id="KW-0812">Transmembrane</keyword>